<feature type="domain" description="SnoaL-like" evidence="1">
    <location>
        <begin position="7"/>
        <end position="123"/>
    </location>
</feature>
<dbReference type="EMBL" id="JAAGSC010000044">
    <property type="protein sequence ID" value="NDY96893.1"/>
    <property type="molecule type" value="Genomic_DNA"/>
</dbReference>
<comment type="caution">
    <text evidence="2">The sequence shown here is derived from an EMBL/GenBank/DDBJ whole genome shotgun (WGS) entry which is preliminary data.</text>
</comment>
<proteinExistence type="predicted"/>
<evidence type="ECO:0000313" key="3">
    <source>
        <dbReference type="Proteomes" id="UP000484885"/>
    </source>
</evidence>
<protein>
    <submittedName>
        <fullName evidence="2">Ester cyclase</fullName>
    </submittedName>
</protein>
<sequence>MTEHLPTTAEVAANFTELLLAGDYRAAGEKYWAEDVVSIEPYPQADDSDCVYRGIEAVRARNLHWFSTHAIEDLSVDGPFVTGDHFALFADMLIFHAGQRTPHSQIAVFAVRDGKIIEERYFHP</sequence>
<dbReference type="Proteomes" id="UP000484885">
    <property type="component" value="Unassembled WGS sequence"/>
</dbReference>
<keyword evidence="3" id="KW-1185">Reference proteome</keyword>
<accession>A0A845UYI3</accession>
<evidence type="ECO:0000259" key="1">
    <source>
        <dbReference type="Pfam" id="PF20409"/>
    </source>
</evidence>
<dbReference type="InterPro" id="IPR046860">
    <property type="entry name" value="SnoaL_5"/>
</dbReference>
<dbReference type="Gene3D" id="3.10.450.50">
    <property type="match status" value="1"/>
</dbReference>
<dbReference type="AlphaFoldDB" id="A0A845UYI3"/>
<reference evidence="2 3" key="1">
    <citation type="submission" date="2020-02" db="EMBL/GenBank/DDBJ databases">
        <authorList>
            <person name="Zhang X.-Y."/>
        </authorList>
    </citation>
    <scope>NUCLEOTIDE SEQUENCE [LARGE SCALE GENOMIC DNA]</scope>
    <source>
        <strain evidence="2 3">C33</strain>
    </source>
</reference>
<organism evidence="2 3">
    <name type="scientific">Wenzhouxiangella limi</name>
    <dbReference type="NCBI Taxonomy" id="2707351"/>
    <lineage>
        <taxon>Bacteria</taxon>
        <taxon>Pseudomonadati</taxon>
        <taxon>Pseudomonadota</taxon>
        <taxon>Gammaproteobacteria</taxon>
        <taxon>Chromatiales</taxon>
        <taxon>Wenzhouxiangellaceae</taxon>
        <taxon>Wenzhouxiangella</taxon>
    </lineage>
</organism>
<dbReference type="SUPFAM" id="SSF54427">
    <property type="entry name" value="NTF2-like"/>
    <property type="match status" value="1"/>
</dbReference>
<evidence type="ECO:0000313" key="2">
    <source>
        <dbReference type="EMBL" id="NDY96893.1"/>
    </source>
</evidence>
<name>A0A845UYI3_9GAMM</name>
<dbReference type="InterPro" id="IPR032710">
    <property type="entry name" value="NTF2-like_dom_sf"/>
</dbReference>
<dbReference type="RefSeq" id="WP_164212279.1">
    <property type="nucleotide sequence ID" value="NZ_JAAGSC010000044.1"/>
</dbReference>
<gene>
    <name evidence="2" type="ORF">G3I74_14260</name>
</gene>
<dbReference type="Pfam" id="PF20409">
    <property type="entry name" value="SnoaL_5"/>
    <property type="match status" value="1"/>
</dbReference>